<organism evidence="1 2">
    <name type="scientific">Candidula unifasciata</name>
    <dbReference type="NCBI Taxonomy" id="100452"/>
    <lineage>
        <taxon>Eukaryota</taxon>
        <taxon>Metazoa</taxon>
        <taxon>Spiralia</taxon>
        <taxon>Lophotrochozoa</taxon>
        <taxon>Mollusca</taxon>
        <taxon>Gastropoda</taxon>
        <taxon>Heterobranchia</taxon>
        <taxon>Euthyneura</taxon>
        <taxon>Panpulmonata</taxon>
        <taxon>Eupulmonata</taxon>
        <taxon>Stylommatophora</taxon>
        <taxon>Helicina</taxon>
        <taxon>Helicoidea</taxon>
        <taxon>Geomitridae</taxon>
        <taxon>Candidula</taxon>
    </lineage>
</organism>
<gene>
    <name evidence="1" type="ORF">CUNI_LOCUS7258</name>
</gene>
<sequence length="297" mass="34168">VCDRHWELVYKQDEFGNSTFGNKQELIELAVTGNYVKANLYMPDHVLQLPADSISIYNGELCVQSLRSLAHNGTHVDTSDPWLYFLVCTTGHVTERDVFNASIFRVSIDWYIKDIASDKEPIYSNFVDGTPLEPTNILRLHEAAKRMSLFGAMRDRAYVFPFHNINLDSETGEVNGQNVLHIGQRQNLINKTNSEQNSKQKWNSGQRINAVVSDASLLVYINFKDAITRNICLFVCIVACSCARTNTIRPEIIMCYLPRSLDSTVWKSDWHILFKKKIIFPNKQKRFDSIDRELLKR</sequence>
<keyword evidence="2" id="KW-1185">Reference proteome</keyword>
<feature type="non-terminal residue" evidence="1">
    <location>
        <position position="297"/>
    </location>
</feature>
<evidence type="ECO:0000313" key="1">
    <source>
        <dbReference type="EMBL" id="CAG5121700.1"/>
    </source>
</evidence>
<dbReference type="EMBL" id="CAJHNH020001143">
    <property type="protein sequence ID" value="CAG5121700.1"/>
    <property type="molecule type" value="Genomic_DNA"/>
</dbReference>
<proteinExistence type="predicted"/>
<dbReference type="OrthoDB" id="6054775at2759"/>
<dbReference type="Proteomes" id="UP000678393">
    <property type="component" value="Unassembled WGS sequence"/>
</dbReference>
<evidence type="ECO:0000313" key="2">
    <source>
        <dbReference type="Proteomes" id="UP000678393"/>
    </source>
</evidence>
<reference evidence="1" key="1">
    <citation type="submission" date="2021-04" db="EMBL/GenBank/DDBJ databases">
        <authorList>
            <consortium name="Molecular Ecology Group"/>
        </authorList>
    </citation>
    <scope>NUCLEOTIDE SEQUENCE</scope>
</reference>
<dbReference type="AlphaFoldDB" id="A0A8S3Z216"/>
<protein>
    <submittedName>
        <fullName evidence="1">Uncharacterized protein</fullName>
    </submittedName>
</protein>
<name>A0A8S3Z216_9EUPU</name>
<comment type="caution">
    <text evidence="1">The sequence shown here is derived from an EMBL/GenBank/DDBJ whole genome shotgun (WGS) entry which is preliminary data.</text>
</comment>
<accession>A0A8S3Z216</accession>